<name>A0A7R8W6C0_9CRUS</name>
<evidence type="ECO:0000313" key="5">
    <source>
        <dbReference type="EMBL" id="CAD7225734.1"/>
    </source>
</evidence>
<dbReference type="CDD" id="cd00096">
    <property type="entry name" value="Ig"/>
    <property type="match status" value="1"/>
</dbReference>
<sequence length="427" mass="46884">MIHMDVDTFSTEAGKYRVNCTVTGSNPPAEIHWYINRGEEITLLDFTNRIESDNRTFSTLIWKPLPEDNNRNMVCVGRNPKIRNAELRDQRKLSVTYAPRVHVTSASHELRFRESDAAILHCHVDGNPMPRPRQIEWMHNGTPISSYNVGGSTEIFPNGSLYLRHLTRNAAGSYACSASNSEGFGNSDALNLTVLYAPICASSLKPYYASLGEVIQLTCLVESEPPPKNFTWVFNGSFFLSNEHIVQRGRRSILKYELQGLDSFGSMSCRALNAVGFQQEPCAFEVIRAEIPEPVKNCTPGVSAFDTSISVSCVGGHSIGVPQQFHLSVIGKNNLTRNDSRQKPEFLIPSLPRGVNYTARVFASNLKGTSQVYEFSLDLADDTTATSPSTSSSFPGTLPALGQAQGSGSALGLATFDMPSHPRAARK</sequence>
<proteinExistence type="predicted"/>
<dbReference type="SMART" id="SM00408">
    <property type="entry name" value="IGc2"/>
    <property type="match status" value="1"/>
</dbReference>
<evidence type="ECO:0000256" key="1">
    <source>
        <dbReference type="ARBA" id="ARBA00004167"/>
    </source>
</evidence>
<keyword evidence="2" id="KW-0472">Membrane</keyword>
<dbReference type="InterPro" id="IPR036179">
    <property type="entry name" value="Ig-like_dom_sf"/>
</dbReference>
<feature type="region of interest" description="Disordered" evidence="4">
    <location>
        <begin position="384"/>
        <end position="427"/>
    </location>
</feature>
<dbReference type="Gene3D" id="2.60.40.10">
    <property type="entry name" value="Immunoglobulins"/>
    <property type="match status" value="3"/>
</dbReference>
<dbReference type="InterPro" id="IPR003598">
    <property type="entry name" value="Ig_sub2"/>
</dbReference>
<dbReference type="InterPro" id="IPR013783">
    <property type="entry name" value="Ig-like_fold"/>
</dbReference>
<protein>
    <submittedName>
        <fullName evidence="5">Uncharacterized protein</fullName>
    </submittedName>
</protein>
<dbReference type="Pfam" id="PF08205">
    <property type="entry name" value="C2-set_2"/>
    <property type="match status" value="1"/>
</dbReference>
<dbReference type="GO" id="GO:0016020">
    <property type="term" value="C:membrane"/>
    <property type="evidence" value="ECO:0007669"/>
    <property type="project" value="UniProtKB-SubCell"/>
</dbReference>
<dbReference type="AlphaFoldDB" id="A0A7R8W6C0"/>
<comment type="subcellular location">
    <subcellularLocation>
        <location evidence="1">Membrane</location>
        <topology evidence="1">Single-pass membrane protein</topology>
    </subcellularLocation>
</comment>
<feature type="compositionally biased region" description="Low complexity" evidence="4">
    <location>
        <begin position="384"/>
        <end position="395"/>
    </location>
</feature>
<dbReference type="Pfam" id="PF13927">
    <property type="entry name" value="Ig_3"/>
    <property type="match status" value="1"/>
</dbReference>
<dbReference type="OrthoDB" id="6381608at2759"/>
<dbReference type="EMBL" id="OB660649">
    <property type="protein sequence ID" value="CAD7225734.1"/>
    <property type="molecule type" value="Genomic_DNA"/>
</dbReference>
<accession>A0A7R8W6C0</accession>
<keyword evidence="3" id="KW-1015">Disulfide bond</keyword>
<dbReference type="InterPro" id="IPR013162">
    <property type="entry name" value="CD80_C2-set"/>
</dbReference>
<dbReference type="PANTHER" id="PTHR23278:SF32">
    <property type="entry name" value="NEUROMUSCULIN, ISOFORM E"/>
    <property type="match status" value="1"/>
</dbReference>
<dbReference type="PROSITE" id="PS50835">
    <property type="entry name" value="IG_LIKE"/>
    <property type="match status" value="3"/>
</dbReference>
<dbReference type="SMART" id="SM00409">
    <property type="entry name" value="IG"/>
    <property type="match status" value="2"/>
</dbReference>
<gene>
    <name evidence="5" type="ORF">CTOB1V02_LOCUS3666</name>
</gene>
<evidence type="ECO:0000256" key="2">
    <source>
        <dbReference type="ARBA" id="ARBA00023136"/>
    </source>
</evidence>
<evidence type="ECO:0000256" key="4">
    <source>
        <dbReference type="SAM" id="MobiDB-lite"/>
    </source>
</evidence>
<dbReference type="InterPro" id="IPR007110">
    <property type="entry name" value="Ig-like_dom"/>
</dbReference>
<organism evidence="5">
    <name type="scientific">Cyprideis torosa</name>
    <dbReference type="NCBI Taxonomy" id="163714"/>
    <lineage>
        <taxon>Eukaryota</taxon>
        <taxon>Metazoa</taxon>
        <taxon>Ecdysozoa</taxon>
        <taxon>Arthropoda</taxon>
        <taxon>Crustacea</taxon>
        <taxon>Oligostraca</taxon>
        <taxon>Ostracoda</taxon>
        <taxon>Podocopa</taxon>
        <taxon>Podocopida</taxon>
        <taxon>Cytherocopina</taxon>
        <taxon>Cytheroidea</taxon>
        <taxon>Cytherideidae</taxon>
        <taxon>Cyprideis</taxon>
    </lineage>
</organism>
<dbReference type="InterPro" id="IPR003599">
    <property type="entry name" value="Ig_sub"/>
</dbReference>
<reference evidence="5" key="1">
    <citation type="submission" date="2020-11" db="EMBL/GenBank/DDBJ databases">
        <authorList>
            <person name="Tran Van P."/>
        </authorList>
    </citation>
    <scope>NUCLEOTIDE SEQUENCE</scope>
</reference>
<dbReference type="SUPFAM" id="SSF48726">
    <property type="entry name" value="Immunoglobulin"/>
    <property type="match status" value="3"/>
</dbReference>
<evidence type="ECO:0000256" key="3">
    <source>
        <dbReference type="ARBA" id="ARBA00023157"/>
    </source>
</evidence>
<dbReference type="PANTHER" id="PTHR23278">
    <property type="entry name" value="SIDESTEP PROTEIN"/>
    <property type="match status" value="1"/>
</dbReference>